<organism evidence="8 9">
    <name type="scientific">Besnoitia besnoiti</name>
    <name type="common">Apicomplexan protozoan</name>
    <dbReference type="NCBI Taxonomy" id="94643"/>
    <lineage>
        <taxon>Eukaryota</taxon>
        <taxon>Sar</taxon>
        <taxon>Alveolata</taxon>
        <taxon>Apicomplexa</taxon>
        <taxon>Conoidasida</taxon>
        <taxon>Coccidia</taxon>
        <taxon>Eucoccidiorida</taxon>
        <taxon>Eimeriorina</taxon>
        <taxon>Sarcocystidae</taxon>
        <taxon>Besnoitia</taxon>
    </lineage>
</organism>
<evidence type="ECO:0000256" key="4">
    <source>
        <dbReference type="ARBA" id="ARBA00023235"/>
    </source>
</evidence>
<evidence type="ECO:0000256" key="1">
    <source>
        <dbReference type="ARBA" id="ARBA00000971"/>
    </source>
</evidence>
<feature type="compositionally biased region" description="Basic and acidic residues" evidence="6">
    <location>
        <begin position="511"/>
        <end position="530"/>
    </location>
</feature>
<evidence type="ECO:0000256" key="5">
    <source>
        <dbReference type="PROSITE-ProRule" id="PRU00277"/>
    </source>
</evidence>
<feature type="compositionally biased region" description="Basic and acidic residues" evidence="6">
    <location>
        <begin position="484"/>
        <end position="502"/>
    </location>
</feature>
<dbReference type="RefSeq" id="XP_029220319.1">
    <property type="nucleotide sequence ID" value="XM_029362953.1"/>
</dbReference>
<name>A0A2A9MLH1_BESBE</name>
<protein>
    <recommendedName>
        <fullName evidence="2 5">peptidylprolyl isomerase</fullName>
        <ecNumber evidence="2 5">5.2.1.8</ecNumber>
    </recommendedName>
</protein>
<proteinExistence type="predicted"/>
<dbReference type="Pfam" id="PF00254">
    <property type="entry name" value="FKBP_C"/>
    <property type="match status" value="1"/>
</dbReference>
<dbReference type="EMBL" id="NWUJ01000003">
    <property type="protein sequence ID" value="PFH36310.1"/>
    <property type="molecule type" value="Genomic_DNA"/>
</dbReference>
<feature type="compositionally biased region" description="Basic and acidic residues" evidence="6">
    <location>
        <begin position="201"/>
        <end position="234"/>
    </location>
</feature>
<comment type="catalytic activity">
    <reaction evidence="1 5">
        <text>[protein]-peptidylproline (omega=180) = [protein]-peptidylproline (omega=0)</text>
        <dbReference type="Rhea" id="RHEA:16237"/>
        <dbReference type="Rhea" id="RHEA-COMP:10747"/>
        <dbReference type="Rhea" id="RHEA-COMP:10748"/>
        <dbReference type="ChEBI" id="CHEBI:83833"/>
        <dbReference type="ChEBI" id="CHEBI:83834"/>
        <dbReference type="EC" id="5.2.1.8"/>
    </reaction>
</comment>
<dbReference type="Gene3D" id="3.10.50.40">
    <property type="match status" value="1"/>
</dbReference>
<keyword evidence="3 5" id="KW-0697">Rotamase</keyword>
<dbReference type="PANTHER" id="PTHR45779:SF7">
    <property type="entry name" value="PEPTIDYLPROLYL ISOMERASE"/>
    <property type="match status" value="1"/>
</dbReference>
<dbReference type="PANTHER" id="PTHR45779">
    <property type="entry name" value="PEPTIDYLPROLYL ISOMERASE"/>
    <property type="match status" value="1"/>
</dbReference>
<feature type="domain" description="PPIase FKBP-type" evidence="7">
    <location>
        <begin position="396"/>
        <end position="482"/>
    </location>
</feature>
<accession>A0A2A9MLH1</accession>
<evidence type="ECO:0000313" key="8">
    <source>
        <dbReference type="EMBL" id="PFH36310.1"/>
    </source>
</evidence>
<dbReference type="SUPFAM" id="SSF54534">
    <property type="entry name" value="FKBP-like"/>
    <property type="match status" value="1"/>
</dbReference>
<reference evidence="8 9" key="1">
    <citation type="submission" date="2017-09" db="EMBL/GenBank/DDBJ databases">
        <title>Genome sequencing of Besnoitia besnoiti strain Bb-Ger1.</title>
        <authorList>
            <person name="Schares G."/>
            <person name="Venepally P."/>
            <person name="Lorenzi H.A."/>
        </authorList>
    </citation>
    <scope>NUCLEOTIDE SEQUENCE [LARGE SCALE GENOMIC DNA]</scope>
    <source>
        <strain evidence="8 9">Bb-Ger1</strain>
    </source>
</reference>
<gene>
    <name evidence="8" type="ORF">BESB_045020</name>
</gene>
<dbReference type="GO" id="GO:0005783">
    <property type="term" value="C:endoplasmic reticulum"/>
    <property type="evidence" value="ECO:0007669"/>
    <property type="project" value="TreeGrafter"/>
</dbReference>
<evidence type="ECO:0000256" key="2">
    <source>
        <dbReference type="ARBA" id="ARBA00013194"/>
    </source>
</evidence>
<sequence length="530" mass="57928">MPSFRRFSCASSRLLYPLFPLTRSLSLLFLFGFASAPFSPPLSRSARVSCSEPAHLSTSGSLACAAAPGSPPRSSPSSFAPSRLPRSLAFLPAAVGSVEAAWAPPDPLALSLEPLQAEEETRAPEKKLFAWAQYRESVVACEACRALAELLRERLRDVGGLSDCASRPPPPSPLADLAGDAAQGSDGGDQDAWDPRGAPARRRDNDALPRERDAQSAAPKDDSRRDSSAREAHEVSASAAGRGARRRGTENEKRSRFGRVIAVDAALDASTLCTFGYWKPFADRTDDLAVSEMLRECRALLNAEREGLSAFLNSRECLSGRLLESFLCAPRSCELRDNEGPGDASETKAARNLRLSREFLAWNRQQLGVEEAASGLQFRLLGQRRDARAESPESAEDVVHMHYIGKRLNGETFENTFRRGHAAVVQLGKLVPGWQEALRLLKPGDAMHAYIPPHLGFGELGLDGKVDSNEVLLLHLHLEFVEKQTRRKDRAKDAPDERRAGDSKQTPQRESSVHEDAEAAARRVGRHTEL</sequence>
<dbReference type="AlphaFoldDB" id="A0A2A9MLH1"/>
<dbReference type="GeneID" id="40309432"/>
<dbReference type="InterPro" id="IPR001179">
    <property type="entry name" value="PPIase_FKBP_dom"/>
</dbReference>
<dbReference type="KEGG" id="bbes:BESB_045020"/>
<dbReference type="Proteomes" id="UP000224006">
    <property type="component" value="Chromosome III"/>
</dbReference>
<dbReference type="PROSITE" id="PS50059">
    <property type="entry name" value="FKBP_PPIASE"/>
    <property type="match status" value="1"/>
</dbReference>
<keyword evidence="9" id="KW-1185">Reference proteome</keyword>
<dbReference type="GO" id="GO:0003755">
    <property type="term" value="F:peptidyl-prolyl cis-trans isomerase activity"/>
    <property type="evidence" value="ECO:0007669"/>
    <property type="project" value="UniProtKB-KW"/>
</dbReference>
<dbReference type="InterPro" id="IPR044609">
    <property type="entry name" value="FKBP2/11"/>
</dbReference>
<keyword evidence="4 5" id="KW-0413">Isomerase</keyword>
<evidence type="ECO:0000259" key="7">
    <source>
        <dbReference type="PROSITE" id="PS50059"/>
    </source>
</evidence>
<dbReference type="OrthoDB" id="1902587at2759"/>
<dbReference type="VEuPathDB" id="ToxoDB:BESB_045020"/>
<comment type="caution">
    <text evidence="8">The sequence shown here is derived from an EMBL/GenBank/DDBJ whole genome shotgun (WGS) entry which is preliminary data.</text>
</comment>
<feature type="compositionally biased region" description="Low complexity" evidence="6">
    <location>
        <begin position="174"/>
        <end position="184"/>
    </location>
</feature>
<evidence type="ECO:0000256" key="3">
    <source>
        <dbReference type="ARBA" id="ARBA00023110"/>
    </source>
</evidence>
<evidence type="ECO:0000313" key="9">
    <source>
        <dbReference type="Proteomes" id="UP000224006"/>
    </source>
</evidence>
<dbReference type="STRING" id="94643.A0A2A9MLH1"/>
<dbReference type="EC" id="5.2.1.8" evidence="2 5"/>
<feature type="region of interest" description="Disordered" evidence="6">
    <location>
        <begin position="484"/>
        <end position="530"/>
    </location>
</feature>
<evidence type="ECO:0000256" key="6">
    <source>
        <dbReference type="SAM" id="MobiDB-lite"/>
    </source>
</evidence>
<dbReference type="InterPro" id="IPR046357">
    <property type="entry name" value="PPIase_dom_sf"/>
</dbReference>
<feature type="region of interest" description="Disordered" evidence="6">
    <location>
        <begin position="160"/>
        <end position="253"/>
    </location>
</feature>